<keyword evidence="2" id="KW-1185">Reference proteome</keyword>
<sequence length="201" mass="23078">MDIEQIMAESKSKRREALDILSTLELLDIWGKYGRPVLVGAVAYDLVLDCDIDMEIYCPTLKIEDGFEVFSRLCGKKSDLVKGCSFQNHLEGPDGALYWKLSIVKDGIPWKVDMWSAPEDYPLPRSEHFVKPMIEALTDETREAILYLKWHRRMDPEIECPSIDLYRAVMKGGVRTPSDLKSWLRENKTGELSSWIPGHND</sequence>
<organism evidence="1 2">
    <name type="scientific">Dethiosulfovibrio marinus</name>
    <dbReference type="NCBI Taxonomy" id="133532"/>
    <lineage>
        <taxon>Bacteria</taxon>
        <taxon>Thermotogati</taxon>
        <taxon>Synergistota</taxon>
        <taxon>Synergistia</taxon>
        <taxon>Synergistales</taxon>
        <taxon>Dethiosulfovibrionaceae</taxon>
        <taxon>Dethiosulfovibrio</taxon>
    </lineage>
</organism>
<evidence type="ECO:0000313" key="1">
    <source>
        <dbReference type="EMBL" id="MCF4142453.1"/>
    </source>
</evidence>
<accession>A0ABS9EMN8</accession>
<proteinExistence type="predicted"/>
<gene>
    <name evidence="1" type="ORF">L2W38_06465</name>
</gene>
<reference evidence="1 2" key="1">
    <citation type="submission" date="2022-01" db="EMBL/GenBank/DDBJ databases">
        <title>Dethiosulfovibrio faecalis sp. nov., a novel proteolytic, non-sulfur-reducing bacterium isolated from a marine aquaculture solid waste bioreactor.</title>
        <authorList>
            <person name="Grabowski S."/>
            <person name="Apolinario E."/>
            <person name="Schneider N."/>
            <person name="Marshall C.W."/>
            <person name="Sowers K.R."/>
        </authorList>
    </citation>
    <scope>NUCLEOTIDE SEQUENCE [LARGE SCALE GENOMIC DNA]</scope>
    <source>
        <strain evidence="1 2">DSM 12537</strain>
    </source>
</reference>
<protein>
    <recommendedName>
        <fullName evidence="3">Nucleotidyltransferase family protein</fullName>
    </recommendedName>
</protein>
<name>A0ABS9EMN8_9BACT</name>
<evidence type="ECO:0000313" key="2">
    <source>
        <dbReference type="Proteomes" id="UP001200430"/>
    </source>
</evidence>
<dbReference type="EMBL" id="JAKGUD010000005">
    <property type="protein sequence ID" value="MCF4142453.1"/>
    <property type="molecule type" value="Genomic_DNA"/>
</dbReference>
<dbReference type="Proteomes" id="UP001200430">
    <property type="component" value="Unassembled WGS sequence"/>
</dbReference>
<evidence type="ECO:0008006" key="3">
    <source>
        <dbReference type="Google" id="ProtNLM"/>
    </source>
</evidence>
<comment type="caution">
    <text evidence="1">The sequence shown here is derived from an EMBL/GenBank/DDBJ whole genome shotgun (WGS) entry which is preliminary data.</text>
</comment>